<dbReference type="Proteomes" id="UP000004995">
    <property type="component" value="Unassembled WGS sequence"/>
</dbReference>
<reference evidence="2" key="1">
    <citation type="journal article" date="2012" name="Nat. Biotechnol.">
        <title>Reference genome sequence of the model plant Setaria.</title>
        <authorList>
            <person name="Bennetzen J.L."/>
            <person name="Schmutz J."/>
            <person name="Wang H."/>
            <person name="Percifield R."/>
            <person name="Hawkins J."/>
            <person name="Pontaroli A.C."/>
            <person name="Estep M."/>
            <person name="Feng L."/>
            <person name="Vaughn J.N."/>
            <person name="Grimwood J."/>
            <person name="Jenkins J."/>
            <person name="Barry K."/>
            <person name="Lindquist E."/>
            <person name="Hellsten U."/>
            <person name="Deshpande S."/>
            <person name="Wang X."/>
            <person name="Wu X."/>
            <person name="Mitros T."/>
            <person name="Triplett J."/>
            <person name="Yang X."/>
            <person name="Ye C.Y."/>
            <person name="Mauro-Herrera M."/>
            <person name="Wang L."/>
            <person name="Li P."/>
            <person name="Sharma M."/>
            <person name="Sharma R."/>
            <person name="Ronald P.C."/>
            <person name="Panaud O."/>
            <person name="Kellogg E.A."/>
            <person name="Brutnell T.P."/>
            <person name="Doust A.N."/>
            <person name="Tuskan G.A."/>
            <person name="Rokhsar D."/>
            <person name="Devos K.M."/>
        </authorList>
    </citation>
    <scope>NUCLEOTIDE SEQUENCE [LARGE SCALE GENOMIC DNA]</scope>
    <source>
        <strain evidence="2">cv. Yugu1</strain>
    </source>
</reference>
<sequence>MKGMLNTYYFQLAQAIGMDRLGTQTQEDMPAMYMVIWCFFRPRSENLTIGRWPTI</sequence>
<reference evidence="1" key="2">
    <citation type="submission" date="2018-08" db="UniProtKB">
        <authorList>
            <consortium name="EnsemblPlants"/>
        </authorList>
    </citation>
    <scope>IDENTIFICATION</scope>
    <source>
        <strain evidence="1">Yugu1</strain>
    </source>
</reference>
<dbReference type="AlphaFoldDB" id="K3ZBR7"/>
<dbReference type="EnsemblPlants" id="KQL14687">
    <property type="protein sequence ID" value="KQL14687"/>
    <property type="gene ID" value="SETIT_023988mg"/>
</dbReference>
<dbReference type="Gramene" id="KQL14687">
    <property type="protein sequence ID" value="KQL14687"/>
    <property type="gene ID" value="SETIT_023988mg"/>
</dbReference>
<accession>K3ZBR7</accession>
<evidence type="ECO:0000313" key="1">
    <source>
        <dbReference type="EnsemblPlants" id="KQL14687"/>
    </source>
</evidence>
<dbReference type="EMBL" id="AGNK02001593">
    <property type="status" value="NOT_ANNOTATED_CDS"/>
    <property type="molecule type" value="Genomic_DNA"/>
</dbReference>
<evidence type="ECO:0000313" key="2">
    <source>
        <dbReference type="Proteomes" id="UP000004995"/>
    </source>
</evidence>
<proteinExistence type="predicted"/>
<protein>
    <submittedName>
        <fullName evidence="1">Uncharacterized protein</fullName>
    </submittedName>
</protein>
<keyword evidence="2" id="KW-1185">Reference proteome</keyword>
<organism evidence="1 2">
    <name type="scientific">Setaria italica</name>
    <name type="common">Foxtail millet</name>
    <name type="synonym">Panicum italicum</name>
    <dbReference type="NCBI Taxonomy" id="4555"/>
    <lineage>
        <taxon>Eukaryota</taxon>
        <taxon>Viridiplantae</taxon>
        <taxon>Streptophyta</taxon>
        <taxon>Embryophyta</taxon>
        <taxon>Tracheophyta</taxon>
        <taxon>Spermatophyta</taxon>
        <taxon>Magnoliopsida</taxon>
        <taxon>Liliopsida</taxon>
        <taxon>Poales</taxon>
        <taxon>Poaceae</taxon>
        <taxon>PACMAD clade</taxon>
        <taxon>Panicoideae</taxon>
        <taxon>Panicodae</taxon>
        <taxon>Paniceae</taxon>
        <taxon>Cenchrinae</taxon>
        <taxon>Setaria</taxon>
    </lineage>
</organism>
<name>K3ZBR7_SETIT</name>
<dbReference type="HOGENOM" id="CLU_3035962_0_0_1"/>
<dbReference type="InParanoid" id="K3ZBR7"/>